<dbReference type="InterPro" id="IPR000873">
    <property type="entry name" value="AMP-dep_synth/lig_dom"/>
</dbReference>
<keyword evidence="2" id="KW-0436">Ligase</keyword>
<comment type="caution">
    <text evidence="7">The sequence shown here is derived from an EMBL/GenBank/DDBJ whole genome shotgun (WGS) entry which is preliminary data.</text>
</comment>
<dbReference type="InterPro" id="IPR045851">
    <property type="entry name" value="AMP-bd_C_sf"/>
</dbReference>
<dbReference type="Pfam" id="PF13193">
    <property type="entry name" value="AMP-binding_C"/>
    <property type="match status" value="1"/>
</dbReference>
<gene>
    <name evidence="7" type="ORF">BHQ21_06020</name>
</gene>
<dbReference type="EMBL" id="MIHC01000007">
    <property type="protein sequence ID" value="ODR08726.1"/>
    <property type="molecule type" value="Genomic_DNA"/>
</dbReference>
<dbReference type="AlphaFoldDB" id="A0A1E3T2S9"/>
<dbReference type="InterPro" id="IPR020845">
    <property type="entry name" value="AMP-binding_CS"/>
</dbReference>
<keyword evidence="4" id="KW-0067">ATP-binding</keyword>
<evidence type="ECO:0000256" key="2">
    <source>
        <dbReference type="ARBA" id="ARBA00022598"/>
    </source>
</evidence>
<organism evidence="7 8">
    <name type="scientific">Mycobacterium sherrisii</name>
    <dbReference type="NCBI Taxonomy" id="243061"/>
    <lineage>
        <taxon>Bacteria</taxon>
        <taxon>Bacillati</taxon>
        <taxon>Actinomycetota</taxon>
        <taxon>Actinomycetes</taxon>
        <taxon>Mycobacteriales</taxon>
        <taxon>Mycobacteriaceae</taxon>
        <taxon>Mycobacterium</taxon>
        <taxon>Mycobacterium simiae complex</taxon>
    </lineage>
</organism>
<feature type="domain" description="AMP-binding enzyme C-terminal" evidence="6">
    <location>
        <begin position="418"/>
        <end position="494"/>
    </location>
</feature>
<reference evidence="8" key="1">
    <citation type="submission" date="2016-09" db="EMBL/GenBank/DDBJ databases">
        <authorList>
            <person name="Greninger A.L."/>
            <person name="Jerome K.R."/>
            <person name="Mcnair B."/>
            <person name="Wallis C."/>
            <person name="Fang F."/>
        </authorList>
    </citation>
    <scope>NUCLEOTIDE SEQUENCE [LARGE SCALE GENOMIC DNA]</scope>
    <source>
        <strain evidence="8">BC1_M4</strain>
    </source>
</reference>
<keyword evidence="8" id="KW-1185">Reference proteome</keyword>
<evidence type="ECO:0000259" key="5">
    <source>
        <dbReference type="Pfam" id="PF00501"/>
    </source>
</evidence>
<sequence length="542" mass="58362">MTDDTMQAFLRRRRSDPAVAVKHRDLQWSWRQHLDQAATRAAALIGAADPGRPMHVGTLLGNSPEMLTQMAAAGLGGYVLCGLNTTRRGAALAADIRRADCQFVVTDAEHRELLVGLDLGTARILDTSTPQWPEFLAAAGELVPYREVAATDPFMMIFTSGTSGNPKAVQVSHLMAMFAGTSLVQRFGLTARDTCYVSMPLFHSNAVVAGWAPAVCSGAAMVPAKFSATNFLDDVRRYGATYMNYVGKPLAYILATPERDDDADNPLRVAFGNEANDKDIEEFGRRFGVRVEDGFGSTENAVIVIREEGTPKGSIGRGVDGVAIYHSDTVTECAVARFDASGALINADEAVGELVNTAGSGFFTGYYNDPAANAERMRHGMYWSGDLAYRDAQGWIYLAGRTADWMRVDGENMAAAPIERILLRHNAVNRVAVYAVPDGRVGDQVMAAIVVNDGHTLEPAEFEAFLSAQPDLSPKAWPRYVRLAADLPSTATHKVLKRQLIAEATTIGAGERLWVREPRGTAYAANPGVYDGASVPSSGAPV</sequence>
<evidence type="ECO:0000313" key="8">
    <source>
        <dbReference type="Proteomes" id="UP000094224"/>
    </source>
</evidence>
<dbReference type="GO" id="GO:0044539">
    <property type="term" value="P:long-chain fatty acid import into cell"/>
    <property type="evidence" value="ECO:0007669"/>
    <property type="project" value="TreeGrafter"/>
</dbReference>
<dbReference type="Gene3D" id="3.40.50.12780">
    <property type="entry name" value="N-terminal domain of ligase-like"/>
    <property type="match status" value="1"/>
</dbReference>
<name>A0A1E3T2S9_9MYCO</name>
<dbReference type="PANTHER" id="PTHR43107:SF15">
    <property type="entry name" value="FATTY ACID TRANSPORT PROTEIN 3, ISOFORM A"/>
    <property type="match status" value="1"/>
</dbReference>
<feature type="domain" description="AMP-dependent synthetase/ligase" evidence="5">
    <location>
        <begin position="13"/>
        <end position="367"/>
    </location>
</feature>
<dbReference type="GO" id="GO:0005886">
    <property type="term" value="C:plasma membrane"/>
    <property type="evidence" value="ECO:0007669"/>
    <property type="project" value="TreeGrafter"/>
</dbReference>
<dbReference type="SUPFAM" id="SSF56801">
    <property type="entry name" value="Acetyl-CoA synthetase-like"/>
    <property type="match status" value="1"/>
</dbReference>
<comment type="similarity">
    <text evidence="1">Belongs to the ATP-dependent AMP-binding enzyme family.</text>
</comment>
<dbReference type="OrthoDB" id="9803968at2"/>
<dbReference type="FunFam" id="3.40.50.12780:FF:000042">
    <property type="entry name" value="Possible fatty-acid-CoA ligase fadD1"/>
    <property type="match status" value="1"/>
</dbReference>
<dbReference type="RefSeq" id="WP_069399388.1">
    <property type="nucleotide sequence ID" value="NZ_JACKTB010000041.1"/>
</dbReference>
<dbReference type="Proteomes" id="UP000094224">
    <property type="component" value="Unassembled WGS sequence"/>
</dbReference>
<evidence type="ECO:0000313" key="7">
    <source>
        <dbReference type="EMBL" id="ODR08726.1"/>
    </source>
</evidence>
<dbReference type="Pfam" id="PF00501">
    <property type="entry name" value="AMP-binding"/>
    <property type="match status" value="1"/>
</dbReference>
<dbReference type="GO" id="GO:0004467">
    <property type="term" value="F:long-chain fatty acid-CoA ligase activity"/>
    <property type="evidence" value="ECO:0007669"/>
    <property type="project" value="TreeGrafter"/>
</dbReference>
<evidence type="ECO:0000256" key="1">
    <source>
        <dbReference type="ARBA" id="ARBA00006432"/>
    </source>
</evidence>
<dbReference type="PROSITE" id="PS00455">
    <property type="entry name" value="AMP_BINDING"/>
    <property type="match status" value="1"/>
</dbReference>
<evidence type="ECO:0000256" key="3">
    <source>
        <dbReference type="ARBA" id="ARBA00022741"/>
    </source>
</evidence>
<proteinExistence type="inferred from homology"/>
<evidence type="ECO:0000259" key="6">
    <source>
        <dbReference type="Pfam" id="PF13193"/>
    </source>
</evidence>
<dbReference type="InterPro" id="IPR042099">
    <property type="entry name" value="ANL_N_sf"/>
</dbReference>
<evidence type="ECO:0000256" key="4">
    <source>
        <dbReference type="ARBA" id="ARBA00022840"/>
    </source>
</evidence>
<dbReference type="PANTHER" id="PTHR43107">
    <property type="entry name" value="LONG-CHAIN FATTY ACID TRANSPORT PROTEIN"/>
    <property type="match status" value="1"/>
</dbReference>
<dbReference type="NCBIfam" id="NF009927">
    <property type="entry name" value="PRK13388.1"/>
    <property type="match status" value="1"/>
</dbReference>
<protein>
    <submittedName>
        <fullName evidence="7">Acyl-CoA synthetase</fullName>
    </submittedName>
</protein>
<accession>A0A1E3T2S9</accession>
<dbReference type="GO" id="GO:0005324">
    <property type="term" value="F:long-chain fatty acid transmembrane transporter activity"/>
    <property type="evidence" value="ECO:0007669"/>
    <property type="project" value="TreeGrafter"/>
</dbReference>
<dbReference type="Gene3D" id="3.30.300.30">
    <property type="match status" value="1"/>
</dbReference>
<dbReference type="InterPro" id="IPR025110">
    <property type="entry name" value="AMP-bd_C"/>
</dbReference>
<dbReference type="GO" id="GO:0005524">
    <property type="term" value="F:ATP binding"/>
    <property type="evidence" value="ECO:0007669"/>
    <property type="project" value="UniProtKB-KW"/>
</dbReference>
<keyword evidence="3" id="KW-0547">Nucleotide-binding</keyword>
<dbReference type="STRING" id="243061.AWC25_23600"/>